<gene>
    <name evidence="1" type="ORF">M5W82_07455</name>
</gene>
<keyword evidence="2" id="KW-1185">Reference proteome</keyword>
<proteinExistence type="predicted"/>
<dbReference type="Proteomes" id="UP001527052">
    <property type="component" value="Unassembled WGS sequence"/>
</dbReference>
<protein>
    <submittedName>
        <fullName evidence="1">Uncharacterized protein</fullName>
    </submittedName>
</protein>
<evidence type="ECO:0000313" key="1">
    <source>
        <dbReference type="EMBL" id="MCY9546788.1"/>
    </source>
</evidence>
<dbReference type="EMBL" id="JAMDLZ010000012">
    <property type="protein sequence ID" value="MCY9546788.1"/>
    <property type="molecule type" value="Genomic_DNA"/>
</dbReference>
<accession>A0ABT4EMP0</accession>
<sequence length="100" mass="11677">MINTGNITNIIEKMKELHINDPAIENYWNQLVLEFNAEKDTIHFLDTCTEEEASWISSIFDDLAHVFQSKEYADCLKRLDKKYPNLLIAHDIELAESYLS</sequence>
<evidence type="ECO:0000313" key="2">
    <source>
        <dbReference type="Proteomes" id="UP001527052"/>
    </source>
</evidence>
<organism evidence="1 2">
    <name type="scientific">Lysinibacillus xylanilyticus</name>
    <dbReference type="NCBI Taxonomy" id="582475"/>
    <lineage>
        <taxon>Bacteria</taxon>
        <taxon>Bacillati</taxon>
        <taxon>Bacillota</taxon>
        <taxon>Bacilli</taxon>
        <taxon>Bacillales</taxon>
        <taxon>Bacillaceae</taxon>
        <taxon>Lysinibacillus</taxon>
    </lineage>
</organism>
<reference evidence="1 2" key="1">
    <citation type="submission" date="2022-05" db="EMBL/GenBank/DDBJ databases">
        <title>Genome Sequencing of Bee-Associated Microbes.</title>
        <authorList>
            <person name="Dunlap C."/>
        </authorList>
    </citation>
    <scope>NUCLEOTIDE SEQUENCE [LARGE SCALE GENOMIC DNA]</scope>
    <source>
        <strain evidence="1 2">NRRL BD-083</strain>
    </source>
</reference>
<dbReference type="RefSeq" id="WP_268636974.1">
    <property type="nucleotide sequence ID" value="NZ_JAMDLZ010000012.1"/>
</dbReference>
<name>A0ABT4EMP0_9BACI</name>
<comment type="caution">
    <text evidence="1">The sequence shown here is derived from an EMBL/GenBank/DDBJ whole genome shotgun (WGS) entry which is preliminary data.</text>
</comment>